<dbReference type="PANTHER" id="PTHR43861">
    <property type="entry name" value="TRANS-ACONITATE 2-METHYLTRANSFERASE-RELATED"/>
    <property type="match status" value="1"/>
</dbReference>
<dbReference type="AlphaFoldDB" id="A0A8K1XME8"/>
<dbReference type="EMBL" id="MW628519">
    <property type="protein sequence ID" value="UHU71025.1"/>
    <property type="molecule type" value="mRNA"/>
</dbReference>
<proteinExistence type="evidence at transcript level"/>
<dbReference type="PANTHER" id="PTHR43861:SF1">
    <property type="entry name" value="TRANS-ACONITATE 2-METHYLTRANSFERASE"/>
    <property type="match status" value="1"/>
</dbReference>
<dbReference type="Gene3D" id="3.40.50.150">
    <property type="entry name" value="Vaccinia Virus protein VP39"/>
    <property type="match status" value="1"/>
</dbReference>
<name>A0A8K1XME8_PYRAP</name>
<dbReference type="InterPro" id="IPR029063">
    <property type="entry name" value="SAM-dependent_MTases_sf"/>
</dbReference>
<accession>A0A8K1XME8</accession>
<sequence length="271" mass="31810">MDSPKIFRQWNLKTYKDMFDFFDGQRSRLKCGKNEIVLDIGCGPGDLTSKLVPSYFPPGTRLIGSDISQEMVTYAQVNYSNEMITFKQLDIGSDNIWNRWEKESVNKIISIYVLHWVPNLRQAMVNMYSLLKENGAMFLLLPSQIPFMTILGKIGENEEFMQYTKGAKYFHIHSTDYKVLIEDYTKMLKDIGFREVDVINKEKCFHYSCYEALYDAVRSLDPYLKDIPENLRERYSEVIQNIAYNDKGVTLEPESGFVRIDYRLTYIYARK</sequence>
<evidence type="ECO:0000259" key="1">
    <source>
        <dbReference type="Pfam" id="PF13847"/>
    </source>
</evidence>
<protein>
    <submittedName>
        <fullName evidence="2">Juvenile hormone acid O-methyltransferase-like protein</fullName>
    </submittedName>
</protein>
<dbReference type="CDD" id="cd02440">
    <property type="entry name" value="AdoMet_MTases"/>
    <property type="match status" value="1"/>
</dbReference>
<dbReference type="Pfam" id="PF13847">
    <property type="entry name" value="Methyltransf_31"/>
    <property type="match status" value="1"/>
</dbReference>
<dbReference type="SUPFAM" id="SSF53335">
    <property type="entry name" value="S-adenosyl-L-methionine-dependent methyltransferases"/>
    <property type="match status" value="1"/>
</dbReference>
<organism evidence="2">
    <name type="scientific">Pyrrhocoris apterus</name>
    <name type="common">Sap sucking bug</name>
    <name type="synonym">Cimex apterus</name>
    <dbReference type="NCBI Taxonomy" id="37000"/>
    <lineage>
        <taxon>Eukaryota</taxon>
        <taxon>Metazoa</taxon>
        <taxon>Ecdysozoa</taxon>
        <taxon>Arthropoda</taxon>
        <taxon>Hexapoda</taxon>
        <taxon>Insecta</taxon>
        <taxon>Pterygota</taxon>
        <taxon>Neoptera</taxon>
        <taxon>Paraneoptera</taxon>
        <taxon>Hemiptera</taxon>
        <taxon>Heteroptera</taxon>
        <taxon>Panheteroptera</taxon>
        <taxon>Pentatomomorpha</taxon>
        <taxon>Pyrrhocoroidea</taxon>
        <taxon>Pyrrhocoridae</taxon>
        <taxon>Pyrrhocoris</taxon>
    </lineage>
</organism>
<feature type="domain" description="Methyltransferase" evidence="1">
    <location>
        <begin position="33"/>
        <end position="143"/>
    </location>
</feature>
<evidence type="ECO:0000313" key="2">
    <source>
        <dbReference type="EMBL" id="UHU71025.1"/>
    </source>
</evidence>
<dbReference type="InterPro" id="IPR025714">
    <property type="entry name" value="Methyltranfer_dom"/>
</dbReference>
<reference evidence="2" key="1">
    <citation type="submission" date="2021-02" db="EMBL/GenBank/DDBJ databases">
        <title>Juvenile hormone synthesis in the linden bug Pyrrhocoris apterus.</title>
        <authorList>
            <person name="Hejnikova M."/>
            <person name="Wu B.C.-H."/>
            <person name="Nouzova M."/>
            <person name="Noriega F.G."/>
            <person name="Dolezel D."/>
        </authorList>
    </citation>
    <scope>NUCLEOTIDE SEQUENCE</scope>
    <source>
        <strain evidence="2">Oldrichovec</strain>
    </source>
</reference>